<sequence>MIVLIKETARFIKDNSKTPDSLCCAEALYGIINGSMSEATAISAISSKLLKKVWIYDNVPNCATAFVVTTIKLLRDILVAQHYWIAQDIADLLIAMPSKEKLSDRNAVFDFNAVSIRSFNQKYPFRIPEIVI</sequence>
<dbReference type="Proteomes" id="UP000183190">
    <property type="component" value="Unassembled WGS sequence"/>
</dbReference>
<protein>
    <submittedName>
        <fullName evidence="1">Uncharacterized protein</fullName>
    </submittedName>
</protein>
<reference evidence="1 2" key="1">
    <citation type="submission" date="2016-10" db="EMBL/GenBank/DDBJ databases">
        <authorList>
            <person name="de Groot N.N."/>
        </authorList>
    </citation>
    <scope>NUCLEOTIDE SEQUENCE [LARGE SCALE GENOMIC DNA]</scope>
    <source>
        <strain evidence="1 2">YAD2003</strain>
    </source>
</reference>
<evidence type="ECO:0000313" key="2">
    <source>
        <dbReference type="Proteomes" id="UP000183190"/>
    </source>
</evidence>
<dbReference type="AlphaFoldDB" id="A0A1H6LBE3"/>
<dbReference type="EMBL" id="FNWV01000014">
    <property type="protein sequence ID" value="SEH81900.1"/>
    <property type="molecule type" value="Genomic_DNA"/>
</dbReference>
<proteinExistence type="predicted"/>
<dbReference type="OrthoDB" id="1822313at2"/>
<name>A0A1H6LBE3_RUMFL</name>
<dbReference type="RefSeq" id="WP_074718602.1">
    <property type="nucleotide sequence ID" value="NZ_FNWV01000014.1"/>
</dbReference>
<evidence type="ECO:0000313" key="1">
    <source>
        <dbReference type="EMBL" id="SEH81900.1"/>
    </source>
</evidence>
<organism evidence="1 2">
    <name type="scientific">Ruminococcus flavefaciens</name>
    <dbReference type="NCBI Taxonomy" id="1265"/>
    <lineage>
        <taxon>Bacteria</taxon>
        <taxon>Bacillati</taxon>
        <taxon>Bacillota</taxon>
        <taxon>Clostridia</taxon>
        <taxon>Eubacteriales</taxon>
        <taxon>Oscillospiraceae</taxon>
        <taxon>Ruminococcus</taxon>
    </lineage>
</organism>
<accession>A0A1H6LBE3</accession>
<gene>
    <name evidence="1" type="ORF">SAMN02910265_02877</name>
</gene>